<dbReference type="SUPFAM" id="SSF160574">
    <property type="entry name" value="BT0923-like"/>
    <property type="match status" value="1"/>
</dbReference>
<feature type="domain" description="Putative beta-lactamase-inhibitor-like PepSY-like" evidence="2">
    <location>
        <begin position="19"/>
        <end position="75"/>
    </location>
</feature>
<reference evidence="3" key="1">
    <citation type="submission" date="2020-05" db="EMBL/GenBank/DDBJ databases">
        <title>Chitinophaga laudate sp. nov., isolated from a tropical peat swamp.</title>
        <authorList>
            <person name="Goh C.B.S."/>
            <person name="Lee M.S."/>
            <person name="Parimannan S."/>
            <person name="Pasbakhsh P."/>
            <person name="Yule C.M."/>
            <person name="Rajandas H."/>
            <person name="Loke S."/>
            <person name="Croft L."/>
            <person name="Tan J.B.L."/>
        </authorList>
    </citation>
    <scope>NUCLEOTIDE SEQUENCE</scope>
    <source>
        <strain evidence="3">Mgbs1</strain>
    </source>
</reference>
<sequence length="145" mass="16218">MKMLTLFAAVLISLHVAGQDIPAAAVPAPVITTFHARFPTAAGLEWEQKMEGYEAEFRVNRLEHKALLDSTGKLLRYKHDVPASALPAAVKNTISNQYKGFRIEDAEQVEMNGKVWCQVELDGEPHDRKVVLSKDGKVDNTLIYW</sequence>
<evidence type="ECO:0000259" key="2">
    <source>
        <dbReference type="Pfam" id="PF11396"/>
    </source>
</evidence>
<dbReference type="EMBL" id="RIAR02000001">
    <property type="protein sequence ID" value="NSL86057.1"/>
    <property type="molecule type" value="Genomic_DNA"/>
</dbReference>
<proteinExistence type="predicted"/>
<dbReference type="Proteomes" id="UP000281028">
    <property type="component" value="Unassembled WGS sequence"/>
</dbReference>
<name>A0A9Q5D7T7_9BACT</name>
<organism evidence="3 4">
    <name type="scientific">Chitinophaga solisilvae</name>
    <dbReference type="NCBI Taxonomy" id="1233460"/>
    <lineage>
        <taxon>Bacteria</taxon>
        <taxon>Pseudomonadati</taxon>
        <taxon>Bacteroidota</taxon>
        <taxon>Chitinophagia</taxon>
        <taxon>Chitinophagales</taxon>
        <taxon>Chitinophagaceae</taxon>
        <taxon>Chitinophaga</taxon>
    </lineage>
</organism>
<dbReference type="OrthoDB" id="1121502at2"/>
<accession>A0A9Q5D7T7</accession>
<evidence type="ECO:0000313" key="3">
    <source>
        <dbReference type="EMBL" id="NSL86057.1"/>
    </source>
</evidence>
<protein>
    <recommendedName>
        <fullName evidence="2">Putative beta-lactamase-inhibitor-like PepSY-like domain-containing protein</fullName>
    </recommendedName>
</protein>
<feature type="signal peptide" evidence="1">
    <location>
        <begin position="1"/>
        <end position="18"/>
    </location>
</feature>
<dbReference type="InterPro" id="IPR021533">
    <property type="entry name" value="PepSY-like"/>
</dbReference>
<keyword evidence="1" id="KW-0732">Signal</keyword>
<dbReference type="Pfam" id="PF11396">
    <property type="entry name" value="PepSY_like"/>
    <property type="match status" value="2"/>
</dbReference>
<dbReference type="AlphaFoldDB" id="A0A9Q5D7T7"/>
<dbReference type="Gene3D" id="3.10.450.360">
    <property type="match status" value="1"/>
</dbReference>
<feature type="chain" id="PRO_5040256710" description="Putative beta-lactamase-inhibitor-like PepSY-like domain-containing protein" evidence="1">
    <location>
        <begin position="19"/>
        <end position="145"/>
    </location>
</feature>
<gene>
    <name evidence="3" type="ORF">ECE50_004390</name>
</gene>
<comment type="caution">
    <text evidence="3">The sequence shown here is derived from an EMBL/GenBank/DDBJ whole genome shotgun (WGS) entry which is preliminary data.</text>
</comment>
<evidence type="ECO:0000313" key="4">
    <source>
        <dbReference type="Proteomes" id="UP000281028"/>
    </source>
</evidence>
<feature type="domain" description="Putative beta-lactamase-inhibitor-like PepSY-like" evidence="2">
    <location>
        <begin position="78"/>
        <end position="137"/>
    </location>
</feature>
<keyword evidence="4" id="KW-1185">Reference proteome</keyword>
<evidence type="ECO:0000256" key="1">
    <source>
        <dbReference type="SAM" id="SignalP"/>
    </source>
</evidence>